<evidence type="ECO:0000256" key="1">
    <source>
        <dbReference type="ARBA" id="ARBA00022884"/>
    </source>
</evidence>
<dbReference type="InterPro" id="IPR000504">
    <property type="entry name" value="RRM_dom"/>
</dbReference>
<dbReference type="PANTHER" id="PTHR16105:SF0">
    <property type="entry name" value="RNA-BINDING REGION-CONTAINING PROTEIN 3"/>
    <property type="match status" value="1"/>
</dbReference>
<dbReference type="SMART" id="SM00360">
    <property type="entry name" value="RRM"/>
    <property type="match status" value="1"/>
</dbReference>
<dbReference type="InterPro" id="IPR045164">
    <property type="entry name" value="RBM41/RNPC3"/>
</dbReference>
<proteinExistence type="predicted"/>
<feature type="region of interest" description="Disordered" evidence="3">
    <location>
        <begin position="138"/>
        <end position="205"/>
    </location>
</feature>
<dbReference type="AlphaFoldDB" id="A0A5M8Q2D3"/>
<dbReference type="CDD" id="cd12246">
    <property type="entry name" value="RRM1_U1A_like"/>
    <property type="match status" value="1"/>
</dbReference>
<name>A0A5M8Q2D3_9LECA</name>
<dbReference type="SUPFAM" id="SSF54928">
    <property type="entry name" value="RNA-binding domain, RBD"/>
    <property type="match status" value="1"/>
</dbReference>
<dbReference type="GO" id="GO:0097157">
    <property type="term" value="F:pre-mRNA intronic binding"/>
    <property type="evidence" value="ECO:0007669"/>
    <property type="project" value="TreeGrafter"/>
</dbReference>
<dbReference type="Pfam" id="PF00076">
    <property type="entry name" value="RRM_1"/>
    <property type="match status" value="1"/>
</dbReference>
<feature type="region of interest" description="Disordered" evidence="3">
    <location>
        <begin position="1"/>
        <end position="22"/>
    </location>
</feature>
<comment type="caution">
    <text evidence="5">The sequence shown here is derived from an EMBL/GenBank/DDBJ whole genome shotgun (WGS) entry which is preliminary data.</text>
</comment>
<organism evidence="5 6">
    <name type="scientific">Lasallia pustulata</name>
    <dbReference type="NCBI Taxonomy" id="136370"/>
    <lineage>
        <taxon>Eukaryota</taxon>
        <taxon>Fungi</taxon>
        <taxon>Dikarya</taxon>
        <taxon>Ascomycota</taxon>
        <taxon>Pezizomycotina</taxon>
        <taxon>Lecanoromycetes</taxon>
        <taxon>OSLEUM clade</taxon>
        <taxon>Umbilicariomycetidae</taxon>
        <taxon>Umbilicariales</taxon>
        <taxon>Umbilicariaceae</taxon>
        <taxon>Lasallia</taxon>
    </lineage>
</organism>
<evidence type="ECO:0000256" key="2">
    <source>
        <dbReference type="PROSITE-ProRule" id="PRU00176"/>
    </source>
</evidence>
<dbReference type="InterPro" id="IPR035979">
    <property type="entry name" value="RBD_domain_sf"/>
</dbReference>
<dbReference type="PROSITE" id="PS50102">
    <property type="entry name" value="RRM"/>
    <property type="match status" value="1"/>
</dbReference>
<sequence>MASRAVATHNGPPQKPNVSLGAPNQTLYCTNLPDNLQKQDLRLSLYTLFSTYGPVLDVVALKTSKMRGQAHIVFRDIQASTQAMRALQGFDFFSKEMKIQYARGKSDTIAKLDGTYRLPTAATAAVTSTELQQSIFNAPPSAITPAPSSITTSVKPSEAGANGVNPDTEGPRGLKRGREDEDEEEGAPMDEDDDDVSMEASSDEE</sequence>
<accession>A0A5M8Q2D3</accession>
<dbReference type="Proteomes" id="UP000324767">
    <property type="component" value="Unassembled WGS sequence"/>
</dbReference>
<dbReference type="GO" id="GO:0000398">
    <property type="term" value="P:mRNA splicing, via spliceosome"/>
    <property type="evidence" value="ECO:0007669"/>
    <property type="project" value="TreeGrafter"/>
</dbReference>
<feature type="compositionally biased region" description="Low complexity" evidence="3">
    <location>
        <begin position="138"/>
        <end position="153"/>
    </location>
</feature>
<dbReference type="EMBL" id="VXIT01000001">
    <property type="protein sequence ID" value="KAA6416288.1"/>
    <property type="molecule type" value="Genomic_DNA"/>
</dbReference>
<dbReference type="InterPro" id="IPR012677">
    <property type="entry name" value="Nucleotide-bd_a/b_plait_sf"/>
</dbReference>
<evidence type="ECO:0000259" key="4">
    <source>
        <dbReference type="PROSITE" id="PS50102"/>
    </source>
</evidence>
<feature type="compositionally biased region" description="Basic and acidic residues" evidence="3">
    <location>
        <begin position="169"/>
        <end position="179"/>
    </location>
</feature>
<dbReference type="FunFam" id="3.30.70.330:FF:000572">
    <property type="entry name" value="U1 small nuclear ribonucleoprotein A"/>
    <property type="match status" value="1"/>
</dbReference>
<dbReference type="PANTHER" id="PTHR16105">
    <property type="entry name" value="RNA-BINDING REGION-CONTAINING PROTEIN 3"/>
    <property type="match status" value="1"/>
</dbReference>
<protein>
    <submittedName>
        <fullName evidence="5">RNA binding domain-containing</fullName>
    </submittedName>
</protein>
<evidence type="ECO:0000256" key="3">
    <source>
        <dbReference type="SAM" id="MobiDB-lite"/>
    </source>
</evidence>
<evidence type="ECO:0000313" key="6">
    <source>
        <dbReference type="Proteomes" id="UP000324767"/>
    </source>
</evidence>
<dbReference type="GO" id="GO:0030626">
    <property type="term" value="F:U12 snRNA binding"/>
    <property type="evidence" value="ECO:0007669"/>
    <property type="project" value="TreeGrafter"/>
</dbReference>
<evidence type="ECO:0000313" key="5">
    <source>
        <dbReference type="EMBL" id="KAA6416288.1"/>
    </source>
</evidence>
<dbReference type="Gene3D" id="3.30.70.330">
    <property type="match status" value="1"/>
</dbReference>
<feature type="compositionally biased region" description="Acidic residues" evidence="3">
    <location>
        <begin position="180"/>
        <end position="205"/>
    </location>
</feature>
<gene>
    <name evidence="5" type="ORF">FRX48_01008</name>
</gene>
<reference evidence="5 6" key="1">
    <citation type="submission" date="2019-09" db="EMBL/GenBank/DDBJ databases">
        <title>The hologenome of the rock-dwelling lichen Lasallia pustulata.</title>
        <authorList>
            <person name="Greshake Tzovaras B."/>
            <person name="Segers F."/>
            <person name="Bicker A."/>
            <person name="Dal Grande F."/>
            <person name="Otte J."/>
            <person name="Hankeln T."/>
            <person name="Schmitt I."/>
            <person name="Ebersberger I."/>
        </authorList>
    </citation>
    <scope>NUCLEOTIDE SEQUENCE [LARGE SCALE GENOMIC DNA]</scope>
    <source>
        <strain evidence="5">A1-1</strain>
    </source>
</reference>
<dbReference type="OrthoDB" id="277802at2759"/>
<feature type="domain" description="RRM" evidence="4">
    <location>
        <begin position="25"/>
        <end position="104"/>
    </location>
</feature>
<keyword evidence="1 2" id="KW-0694">RNA-binding</keyword>